<protein>
    <recommendedName>
        <fullName evidence="6">Glycoside hydrolase family 5 domain-containing protein</fullName>
    </recommendedName>
</protein>
<dbReference type="Proteomes" id="UP001383192">
    <property type="component" value="Unassembled WGS sequence"/>
</dbReference>
<feature type="compositionally biased region" description="Basic and acidic residues" evidence="4">
    <location>
        <begin position="71"/>
        <end position="91"/>
    </location>
</feature>
<keyword evidence="3" id="KW-0326">Glycosidase</keyword>
<feature type="transmembrane region" description="Helical" evidence="5">
    <location>
        <begin position="711"/>
        <end position="732"/>
    </location>
</feature>
<feature type="compositionally biased region" description="Low complexity" evidence="4">
    <location>
        <begin position="37"/>
        <end position="51"/>
    </location>
</feature>
<evidence type="ECO:0000256" key="5">
    <source>
        <dbReference type="SAM" id="Phobius"/>
    </source>
</evidence>
<evidence type="ECO:0000259" key="6">
    <source>
        <dbReference type="Pfam" id="PF00150"/>
    </source>
</evidence>
<dbReference type="InterPro" id="IPR001547">
    <property type="entry name" value="Glyco_hydro_5"/>
</dbReference>
<keyword evidence="2" id="KW-0378">Hydrolase</keyword>
<sequence length="1185" mass="131323">MSDIDTFSDSDWLDIASSRESDIDSLSNPDSDHADVSASLSRRSSFSTGSSRDGEVDGWEGFVEDAPEEETSPHVVERHPSPIETQDHRSVNEVQEDIAEERRVLDGLEQSLISTLSASRSSSHDSTTHNSLRDLRLSFPDPLTSSRDELPGLYDTSSSPTTLSEATSTNEPIATPAPGADVPPPMQDPGLNITPEVRIQESAKLGVDIKNTTSEVVLYGAPSSIKWSFVQDLLGKAALGSGRHLEVIGDNETDKQYIRLTRKAFEPFSFTRLQQSDTILVKDRTGDLMPSSGRSPSRPSLAILFLPCKLSLELPKHHTLYLPVVIDTSDETGNVHDSSTTMLQAHLAWSSVNVPPERVLTLKRSNSPLFAVKDVKDLNAYHTHRSLRRITERQSWRSMHAMTIFALLSLIIGLAVHNVLRSQTRAAHAPAFTTNTPENETSGASRMNSTALAVRTTSELFIAPASLSTGPPAYERGSTAAESSASTSVITYTKAANALQVITSGSKLKALTEKIKTTKDLTTRPSTTTTCQKETQDDQSTGSTSQVVQEESTSSLSLRLVDSLSEIIEVSIKALVEVVQHDLADLMLAIDELMNAIHRQTRMVAEHSRTTMQTVKEHFEYRNARAKGKAKELRDKGLRLVSSAGDAIIRRTRTARRRAQALRDDVASSEAWAKYDRVQGGWANTLNQRNRRGTNRRCRAGKDGRHATSDAGALIMLFLPFGFLLLLSQVLLSTARQQCQLRVNNFNLNDPTIPTTTTFGNGTDSHSAPTSGTGGNPPESTPTRQPFDYGKEKIRGVNLGGWFVLEPWITPSIFDNSGDDTIVDEYTLGQKKNNDDTLAMLKNHWDTWITEDDFKQIAAAGLNHVRIPVGYWSVPMTSADTNQSTSPFPYIPGAWPYLLRALNWAAAHNVHVIIDIHGAPGSQNGYDNSGQRTDDPRWAYNPANVSRTIDTIKYIARAVGGMVDVMELLNESAGFRSTEWASVTRQFWVDGYHAVREAAGDDMKVMIGDAFLGVNNWQNFLTYPDAQGVLMDFHQYQIFSNDELARSPEDHVQQACTMKDTISTYSATNLWTVMGEWSNAITDCTKWLNGFGRGARWDGTYQQADMRVFGSCDSYTGNMSGFSDDYKRFLRRYWEVQVEIGESAQGWIFWTWKAENSDDWSYQRGLQGGWIPQDPTNRMYPNICS</sequence>
<feature type="region of interest" description="Disordered" evidence="4">
    <location>
        <begin position="20"/>
        <end position="93"/>
    </location>
</feature>
<dbReference type="PANTHER" id="PTHR31297">
    <property type="entry name" value="GLUCAN ENDO-1,6-BETA-GLUCOSIDASE B"/>
    <property type="match status" value="1"/>
</dbReference>
<keyword evidence="8" id="KW-1185">Reference proteome</keyword>
<dbReference type="EMBL" id="JAYKXP010000014">
    <property type="protein sequence ID" value="KAK7050956.1"/>
    <property type="molecule type" value="Genomic_DNA"/>
</dbReference>
<keyword evidence="5" id="KW-1133">Transmembrane helix</keyword>
<feature type="compositionally biased region" description="Low complexity" evidence="4">
    <location>
        <begin position="754"/>
        <end position="764"/>
    </location>
</feature>
<feature type="region of interest" description="Disordered" evidence="4">
    <location>
        <begin position="116"/>
        <end position="191"/>
    </location>
</feature>
<proteinExistence type="inferred from homology"/>
<name>A0AAW0DK60_9AGAR</name>
<feature type="compositionally biased region" description="Polar residues" evidence="4">
    <location>
        <begin position="155"/>
        <end position="172"/>
    </location>
</feature>
<reference evidence="7 8" key="1">
    <citation type="submission" date="2024-01" db="EMBL/GenBank/DDBJ databases">
        <title>A draft genome for a cacao thread blight-causing isolate of Paramarasmius palmivorus.</title>
        <authorList>
            <person name="Baruah I.K."/>
            <person name="Bukari Y."/>
            <person name="Amoako-Attah I."/>
            <person name="Meinhardt L.W."/>
            <person name="Bailey B.A."/>
            <person name="Cohen S.P."/>
        </authorList>
    </citation>
    <scope>NUCLEOTIDE SEQUENCE [LARGE SCALE GENOMIC DNA]</scope>
    <source>
        <strain evidence="7 8">GH-12</strain>
    </source>
</reference>
<dbReference type="InterPro" id="IPR050386">
    <property type="entry name" value="Glycosyl_hydrolase_5"/>
</dbReference>
<feature type="region of interest" description="Disordered" evidence="4">
    <location>
        <begin position="522"/>
        <end position="549"/>
    </location>
</feature>
<comment type="similarity">
    <text evidence="1">Belongs to the glycosyl hydrolase 5 (cellulase A) family.</text>
</comment>
<feature type="compositionally biased region" description="Acidic residues" evidence="4">
    <location>
        <begin position="56"/>
        <end position="70"/>
    </location>
</feature>
<keyword evidence="5" id="KW-0472">Membrane</keyword>
<feature type="region of interest" description="Disordered" evidence="4">
    <location>
        <begin position="754"/>
        <end position="786"/>
    </location>
</feature>
<dbReference type="GO" id="GO:0005576">
    <property type="term" value="C:extracellular region"/>
    <property type="evidence" value="ECO:0007669"/>
    <property type="project" value="TreeGrafter"/>
</dbReference>
<feature type="compositionally biased region" description="Polar residues" evidence="4">
    <location>
        <begin position="523"/>
        <end position="549"/>
    </location>
</feature>
<evidence type="ECO:0000256" key="1">
    <source>
        <dbReference type="ARBA" id="ARBA00005641"/>
    </source>
</evidence>
<evidence type="ECO:0000313" key="7">
    <source>
        <dbReference type="EMBL" id="KAK7050956.1"/>
    </source>
</evidence>
<dbReference type="AlphaFoldDB" id="A0AAW0DK60"/>
<evidence type="ECO:0000313" key="8">
    <source>
        <dbReference type="Proteomes" id="UP001383192"/>
    </source>
</evidence>
<dbReference type="GO" id="GO:0008422">
    <property type="term" value="F:beta-glucosidase activity"/>
    <property type="evidence" value="ECO:0007669"/>
    <property type="project" value="TreeGrafter"/>
</dbReference>
<keyword evidence="5" id="KW-0812">Transmembrane</keyword>
<dbReference type="SUPFAM" id="SSF51445">
    <property type="entry name" value="(Trans)glycosidases"/>
    <property type="match status" value="1"/>
</dbReference>
<dbReference type="Pfam" id="PF00150">
    <property type="entry name" value="Cellulase"/>
    <property type="match status" value="1"/>
</dbReference>
<dbReference type="Gene3D" id="3.20.20.80">
    <property type="entry name" value="Glycosidases"/>
    <property type="match status" value="1"/>
</dbReference>
<dbReference type="GO" id="GO:0009986">
    <property type="term" value="C:cell surface"/>
    <property type="evidence" value="ECO:0007669"/>
    <property type="project" value="TreeGrafter"/>
</dbReference>
<feature type="compositionally biased region" description="Basic and acidic residues" evidence="4">
    <location>
        <begin position="122"/>
        <end position="136"/>
    </location>
</feature>
<evidence type="ECO:0000256" key="4">
    <source>
        <dbReference type="SAM" id="MobiDB-lite"/>
    </source>
</evidence>
<evidence type="ECO:0000256" key="3">
    <source>
        <dbReference type="ARBA" id="ARBA00023295"/>
    </source>
</evidence>
<evidence type="ECO:0000256" key="2">
    <source>
        <dbReference type="ARBA" id="ARBA00022801"/>
    </source>
</evidence>
<accession>A0AAW0DK60</accession>
<dbReference type="GO" id="GO:0009251">
    <property type="term" value="P:glucan catabolic process"/>
    <property type="evidence" value="ECO:0007669"/>
    <property type="project" value="TreeGrafter"/>
</dbReference>
<feature type="domain" description="Glycoside hydrolase family 5" evidence="6">
    <location>
        <begin position="838"/>
        <end position="1079"/>
    </location>
</feature>
<dbReference type="InterPro" id="IPR017853">
    <property type="entry name" value="GH"/>
</dbReference>
<organism evidence="7 8">
    <name type="scientific">Paramarasmius palmivorus</name>
    <dbReference type="NCBI Taxonomy" id="297713"/>
    <lineage>
        <taxon>Eukaryota</taxon>
        <taxon>Fungi</taxon>
        <taxon>Dikarya</taxon>
        <taxon>Basidiomycota</taxon>
        <taxon>Agaricomycotina</taxon>
        <taxon>Agaricomycetes</taxon>
        <taxon>Agaricomycetidae</taxon>
        <taxon>Agaricales</taxon>
        <taxon>Marasmiineae</taxon>
        <taxon>Marasmiaceae</taxon>
        <taxon>Paramarasmius</taxon>
    </lineage>
</organism>
<dbReference type="PANTHER" id="PTHR31297:SF42">
    <property type="entry name" value="GLYCOSIDE HYDROLASE FAMILY 5 DOMAIN-CONTAINING PROTEIN"/>
    <property type="match status" value="1"/>
</dbReference>
<gene>
    <name evidence="7" type="ORF">VNI00_005068</name>
</gene>
<comment type="caution">
    <text evidence="7">The sequence shown here is derived from an EMBL/GenBank/DDBJ whole genome shotgun (WGS) entry which is preliminary data.</text>
</comment>
<feature type="transmembrane region" description="Helical" evidence="5">
    <location>
        <begin position="399"/>
        <end position="420"/>
    </location>
</feature>